<accession>A0ABU6YLJ2</accession>
<evidence type="ECO:0000256" key="9">
    <source>
        <dbReference type="PROSITE-ProRule" id="PRU00042"/>
    </source>
</evidence>
<dbReference type="SMART" id="SM00355">
    <property type="entry name" value="ZnF_C2H2"/>
    <property type="match status" value="2"/>
</dbReference>
<evidence type="ECO:0000313" key="12">
    <source>
        <dbReference type="Proteomes" id="UP001341840"/>
    </source>
</evidence>
<evidence type="ECO:0000256" key="6">
    <source>
        <dbReference type="ARBA" id="ARBA00023015"/>
    </source>
</evidence>
<evidence type="ECO:0000313" key="11">
    <source>
        <dbReference type="EMBL" id="MED6209968.1"/>
    </source>
</evidence>
<keyword evidence="6" id="KW-0805">Transcription regulation</keyword>
<keyword evidence="7" id="KW-0804">Transcription</keyword>
<organism evidence="11 12">
    <name type="scientific">Stylosanthes scabra</name>
    <dbReference type="NCBI Taxonomy" id="79078"/>
    <lineage>
        <taxon>Eukaryota</taxon>
        <taxon>Viridiplantae</taxon>
        <taxon>Streptophyta</taxon>
        <taxon>Embryophyta</taxon>
        <taxon>Tracheophyta</taxon>
        <taxon>Spermatophyta</taxon>
        <taxon>Magnoliopsida</taxon>
        <taxon>eudicotyledons</taxon>
        <taxon>Gunneridae</taxon>
        <taxon>Pentapetalae</taxon>
        <taxon>rosids</taxon>
        <taxon>fabids</taxon>
        <taxon>Fabales</taxon>
        <taxon>Fabaceae</taxon>
        <taxon>Papilionoideae</taxon>
        <taxon>50 kb inversion clade</taxon>
        <taxon>dalbergioids sensu lato</taxon>
        <taxon>Dalbergieae</taxon>
        <taxon>Pterocarpus clade</taxon>
        <taxon>Stylosanthes</taxon>
    </lineage>
</organism>
<feature type="domain" description="C2H2-type" evidence="10">
    <location>
        <begin position="100"/>
        <end position="127"/>
    </location>
</feature>
<evidence type="ECO:0000256" key="1">
    <source>
        <dbReference type="ARBA" id="ARBA00004123"/>
    </source>
</evidence>
<sequence length="206" mass="23157">MKREIDQIENTNIDLANCLMLLSSNPIISKNNGRSMNNNSNGEFECKTCKRKFPSFQALGGHRTSHNKKPKLEGEEQLKAEAKTSLTLGNNNNNNKAKMHECSICGQEFSLGQALGGHMRRHRSSQNHGFIIDDHQQQKQQQQQQVVSSMNNNNDDIKLVVAKVPVFKRSNSLRARCLDLNLTPLENDLKVLFGNIAPNNKLHALV</sequence>
<dbReference type="SUPFAM" id="SSF57667">
    <property type="entry name" value="beta-beta-alpha zinc fingers"/>
    <property type="match status" value="1"/>
</dbReference>
<comment type="subcellular location">
    <subcellularLocation>
        <location evidence="1">Nucleus</location>
    </subcellularLocation>
</comment>
<keyword evidence="8" id="KW-0539">Nucleus</keyword>
<evidence type="ECO:0000256" key="8">
    <source>
        <dbReference type="ARBA" id="ARBA00023242"/>
    </source>
</evidence>
<comment type="caution">
    <text evidence="11">The sequence shown here is derived from an EMBL/GenBank/DDBJ whole genome shotgun (WGS) entry which is preliminary data.</text>
</comment>
<dbReference type="Pfam" id="PF13912">
    <property type="entry name" value="zf-C2H2_6"/>
    <property type="match status" value="2"/>
</dbReference>
<dbReference type="EMBL" id="JASCZI010242173">
    <property type="protein sequence ID" value="MED6209968.1"/>
    <property type="molecule type" value="Genomic_DNA"/>
</dbReference>
<dbReference type="InterPro" id="IPR013087">
    <property type="entry name" value="Znf_C2H2_type"/>
</dbReference>
<keyword evidence="5" id="KW-0862">Zinc</keyword>
<dbReference type="Proteomes" id="UP001341840">
    <property type="component" value="Unassembled WGS sequence"/>
</dbReference>
<reference evidence="11 12" key="1">
    <citation type="journal article" date="2023" name="Plants (Basel)">
        <title>Bridging the Gap: Combining Genomics and Transcriptomics Approaches to Understand Stylosanthes scabra, an Orphan Legume from the Brazilian Caatinga.</title>
        <authorList>
            <person name="Ferreira-Neto J.R.C."/>
            <person name="da Silva M.D."/>
            <person name="Binneck E."/>
            <person name="de Melo N.F."/>
            <person name="da Silva R.H."/>
            <person name="de Melo A.L.T.M."/>
            <person name="Pandolfi V."/>
            <person name="Bustamante F.O."/>
            <person name="Brasileiro-Vidal A.C."/>
            <person name="Benko-Iseppon A.M."/>
        </authorList>
    </citation>
    <scope>NUCLEOTIDE SEQUENCE [LARGE SCALE GENOMIC DNA]</scope>
    <source>
        <tissue evidence="11">Leaves</tissue>
    </source>
</reference>
<gene>
    <name evidence="11" type="ORF">PIB30_059718</name>
</gene>
<evidence type="ECO:0000256" key="5">
    <source>
        <dbReference type="ARBA" id="ARBA00022833"/>
    </source>
</evidence>
<keyword evidence="2" id="KW-0479">Metal-binding</keyword>
<evidence type="ECO:0000256" key="2">
    <source>
        <dbReference type="ARBA" id="ARBA00022723"/>
    </source>
</evidence>
<evidence type="ECO:0000256" key="4">
    <source>
        <dbReference type="ARBA" id="ARBA00022771"/>
    </source>
</evidence>
<dbReference type="PROSITE" id="PS50157">
    <property type="entry name" value="ZINC_FINGER_C2H2_2"/>
    <property type="match status" value="2"/>
</dbReference>
<keyword evidence="3" id="KW-0677">Repeat</keyword>
<dbReference type="Gene3D" id="3.30.160.60">
    <property type="entry name" value="Classic Zinc Finger"/>
    <property type="match status" value="1"/>
</dbReference>
<dbReference type="PANTHER" id="PTHR26374:SF360">
    <property type="entry name" value="ZINC FINGER PROTEIN ZAT18"/>
    <property type="match status" value="1"/>
</dbReference>
<feature type="domain" description="C2H2-type" evidence="10">
    <location>
        <begin position="44"/>
        <end position="71"/>
    </location>
</feature>
<dbReference type="PANTHER" id="PTHR26374">
    <property type="entry name" value="ZINC FINGER PROTEIN ZAT5"/>
    <property type="match status" value="1"/>
</dbReference>
<evidence type="ECO:0000256" key="7">
    <source>
        <dbReference type="ARBA" id="ARBA00023163"/>
    </source>
</evidence>
<name>A0ABU6YLJ2_9FABA</name>
<evidence type="ECO:0000259" key="10">
    <source>
        <dbReference type="PROSITE" id="PS50157"/>
    </source>
</evidence>
<dbReference type="PROSITE" id="PS00028">
    <property type="entry name" value="ZINC_FINGER_C2H2_1"/>
    <property type="match status" value="2"/>
</dbReference>
<keyword evidence="12" id="KW-1185">Reference proteome</keyword>
<proteinExistence type="predicted"/>
<protein>
    <recommendedName>
        <fullName evidence="10">C2H2-type domain-containing protein</fullName>
    </recommendedName>
</protein>
<evidence type="ECO:0000256" key="3">
    <source>
        <dbReference type="ARBA" id="ARBA00022737"/>
    </source>
</evidence>
<dbReference type="InterPro" id="IPR036236">
    <property type="entry name" value="Znf_C2H2_sf"/>
</dbReference>
<keyword evidence="4 9" id="KW-0863">Zinc-finger</keyword>